<feature type="region of interest" description="Disordered" evidence="1">
    <location>
        <begin position="1"/>
        <end position="43"/>
    </location>
</feature>
<name>A0AA37M4D9_9HYPH</name>
<dbReference type="Gene3D" id="2.40.50.100">
    <property type="match status" value="1"/>
</dbReference>
<evidence type="ECO:0000259" key="2">
    <source>
        <dbReference type="Pfam" id="PF25967"/>
    </source>
</evidence>
<proteinExistence type="predicted"/>
<feature type="compositionally biased region" description="Polar residues" evidence="1">
    <location>
        <begin position="25"/>
        <end position="38"/>
    </location>
</feature>
<dbReference type="EMBL" id="BPQJ01000010">
    <property type="protein sequence ID" value="GJD62365.1"/>
    <property type="molecule type" value="Genomic_DNA"/>
</dbReference>
<dbReference type="PANTHER" id="PTHR30469">
    <property type="entry name" value="MULTIDRUG RESISTANCE PROTEIN MDTA"/>
    <property type="match status" value="1"/>
</dbReference>
<dbReference type="Proteomes" id="UP001055286">
    <property type="component" value="Unassembled WGS sequence"/>
</dbReference>
<feature type="domain" description="Multidrug resistance protein MdtA-like C-terminal permuted SH3" evidence="2">
    <location>
        <begin position="275"/>
        <end position="329"/>
    </location>
</feature>
<dbReference type="GO" id="GO:1990281">
    <property type="term" value="C:efflux pump complex"/>
    <property type="evidence" value="ECO:0007669"/>
    <property type="project" value="TreeGrafter"/>
</dbReference>
<evidence type="ECO:0000313" key="3">
    <source>
        <dbReference type="EMBL" id="GJD62365.1"/>
    </source>
</evidence>
<accession>A0AA37M4D9</accession>
<evidence type="ECO:0000256" key="1">
    <source>
        <dbReference type="SAM" id="MobiDB-lite"/>
    </source>
</evidence>
<protein>
    <recommendedName>
        <fullName evidence="2">Multidrug resistance protein MdtA-like C-terminal permuted SH3 domain-containing protein</fullName>
    </recommendedName>
</protein>
<dbReference type="SUPFAM" id="SSF111369">
    <property type="entry name" value="HlyD-like secretion proteins"/>
    <property type="match status" value="1"/>
</dbReference>
<gene>
    <name evidence="3" type="ORF">MPEAHAMD_2518</name>
</gene>
<dbReference type="InterPro" id="IPR058627">
    <property type="entry name" value="MdtA-like_C"/>
</dbReference>
<dbReference type="Gene3D" id="2.40.30.170">
    <property type="match status" value="1"/>
</dbReference>
<sequence>MNIRRPSPVRRAFPQSPAEPGTADRTLQSVEPSMSSATPRGRLRAPHAATQLLSLAAPLLALGLAGAVPGAAAAAGAGAAPATVPARKACFADSVRITGYAMPRREAYLAFPMEGYRVSEVLAQEGDKVSAGQELVRLVRVAPEDPSAAASPAARLPASVALKAPDAGVVGSSTAQVGALTGPQAEPLMRLVTDRDLDLMVQVPSLYVTKVRQGANARIVTDAGTELRGEVRVPATDVDPATQFGRALIALPAGTGLRPGQFARALVDTASSCGVAVPRSAILRRSDLTSVQVLARDGSIDTRRVTIGLSSEDEVEIRSGLTAGEAVVANAGMAF</sequence>
<dbReference type="GO" id="GO:0015562">
    <property type="term" value="F:efflux transmembrane transporter activity"/>
    <property type="evidence" value="ECO:0007669"/>
    <property type="project" value="TreeGrafter"/>
</dbReference>
<organism evidence="3 4">
    <name type="scientific">Methylobacterium frigidaeris</name>
    <dbReference type="NCBI Taxonomy" id="2038277"/>
    <lineage>
        <taxon>Bacteria</taxon>
        <taxon>Pseudomonadati</taxon>
        <taxon>Pseudomonadota</taxon>
        <taxon>Alphaproteobacteria</taxon>
        <taxon>Hyphomicrobiales</taxon>
        <taxon>Methylobacteriaceae</taxon>
        <taxon>Methylobacterium</taxon>
    </lineage>
</organism>
<comment type="caution">
    <text evidence="3">The sequence shown here is derived from an EMBL/GenBank/DDBJ whole genome shotgun (WGS) entry which is preliminary data.</text>
</comment>
<dbReference type="Gene3D" id="2.40.420.20">
    <property type="match status" value="1"/>
</dbReference>
<dbReference type="PANTHER" id="PTHR30469:SF38">
    <property type="entry name" value="HLYD FAMILY SECRETION PROTEIN"/>
    <property type="match status" value="1"/>
</dbReference>
<dbReference type="AlphaFoldDB" id="A0AA37M4D9"/>
<keyword evidence="4" id="KW-1185">Reference proteome</keyword>
<reference evidence="3" key="1">
    <citation type="journal article" date="2016" name="Front. Microbiol.">
        <title>Genome Sequence of the Piezophilic, Mesophilic Sulfate-Reducing Bacterium Desulfovibrio indicus J2T.</title>
        <authorList>
            <person name="Cao J."/>
            <person name="Maignien L."/>
            <person name="Shao Z."/>
            <person name="Alain K."/>
            <person name="Jebbar M."/>
        </authorList>
    </citation>
    <scope>NUCLEOTIDE SEQUENCE</scope>
    <source>
        <strain evidence="3">JCM 32048</strain>
    </source>
</reference>
<dbReference type="Pfam" id="PF25967">
    <property type="entry name" value="RND-MFP_C"/>
    <property type="match status" value="1"/>
</dbReference>
<evidence type="ECO:0000313" key="4">
    <source>
        <dbReference type="Proteomes" id="UP001055286"/>
    </source>
</evidence>
<reference evidence="3" key="2">
    <citation type="submission" date="2021-08" db="EMBL/GenBank/DDBJ databases">
        <authorList>
            <person name="Tani A."/>
            <person name="Ola A."/>
            <person name="Ogura Y."/>
            <person name="Katsura K."/>
            <person name="Hayashi T."/>
        </authorList>
    </citation>
    <scope>NUCLEOTIDE SEQUENCE</scope>
    <source>
        <strain evidence="3">JCM 32048</strain>
    </source>
</reference>